<dbReference type="Pfam" id="PF00581">
    <property type="entry name" value="Rhodanese"/>
    <property type="match status" value="1"/>
</dbReference>
<evidence type="ECO:0000259" key="1">
    <source>
        <dbReference type="PROSITE" id="PS50206"/>
    </source>
</evidence>
<dbReference type="EMBL" id="CAFBPS010000006">
    <property type="protein sequence ID" value="CAB5019949.1"/>
    <property type="molecule type" value="Genomic_DNA"/>
</dbReference>
<protein>
    <submittedName>
        <fullName evidence="7">Unannotated protein</fullName>
    </submittedName>
</protein>
<dbReference type="PROSITE" id="PS00380">
    <property type="entry name" value="RHODANESE_1"/>
    <property type="match status" value="1"/>
</dbReference>
<dbReference type="PROSITE" id="PS50206">
    <property type="entry name" value="RHODANESE_3"/>
    <property type="match status" value="1"/>
</dbReference>
<dbReference type="CDD" id="cd00158">
    <property type="entry name" value="RHOD"/>
    <property type="match status" value="1"/>
</dbReference>
<dbReference type="EMBL" id="CAFBMF010000001">
    <property type="protein sequence ID" value="CAB4887420.1"/>
    <property type="molecule type" value="Genomic_DNA"/>
</dbReference>
<dbReference type="EMBL" id="CAEZYH010000001">
    <property type="protein sequence ID" value="CAB4704550.1"/>
    <property type="molecule type" value="Genomic_DNA"/>
</dbReference>
<organism evidence="7">
    <name type="scientific">freshwater metagenome</name>
    <dbReference type="NCBI Taxonomy" id="449393"/>
    <lineage>
        <taxon>unclassified sequences</taxon>
        <taxon>metagenomes</taxon>
        <taxon>ecological metagenomes</taxon>
    </lineage>
</organism>
<evidence type="ECO:0000313" key="7">
    <source>
        <dbReference type="EMBL" id="CAB5019949.1"/>
    </source>
</evidence>
<evidence type="ECO:0000313" key="3">
    <source>
        <dbReference type="EMBL" id="CAB4769105.1"/>
    </source>
</evidence>
<dbReference type="InterPro" id="IPR001763">
    <property type="entry name" value="Rhodanese-like_dom"/>
</dbReference>
<dbReference type="InterPro" id="IPR001307">
    <property type="entry name" value="Thiosulphate_STrfase_CS"/>
</dbReference>
<dbReference type="Gene3D" id="3.40.250.10">
    <property type="entry name" value="Rhodanese-like domain"/>
    <property type="match status" value="1"/>
</dbReference>
<feature type="domain" description="Rhodanese" evidence="1">
    <location>
        <begin position="17"/>
        <end position="106"/>
    </location>
</feature>
<dbReference type="EMBL" id="CAFBLJ010000117">
    <property type="protein sequence ID" value="CAB4880617.1"/>
    <property type="molecule type" value="Genomic_DNA"/>
</dbReference>
<name>A0A6J7QTK3_9ZZZZ</name>
<reference evidence="7" key="1">
    <citation type="submission" date="2020-05" db="EMBL/GenBank/DDBJ databases">
        <authorList>
            <person name="Chiriac C."/>
            <person name="Salcher M."/>
            <person name="Ghai R."/>
            <person name="Kavagutti S V."/>
        </authorList>
    </citation>
    <scope>NUCLEOTIDE SEQUENCE</scope>
</reference>
<dbReference type="SUPFAM" id="SSF52821">
    <property type="entry name" value="Rhodanese/Cell cycle control phosphatase"/>
    <property type="match status" value="1"/>
</dbReference>
<gene>
    <name evidence="2" type="ORF">UFOPK2658_00015</name>
    <name evidence="3" type="ORF">UFOPK2880_00708</name>
    <name evidence="4" type="ORF">UFOPK3004_00487</name>
    <name evidence="5" type="ORF">UFOPK3304_01610</name>
    <name evidence="6" type="ORF">UFOPK3494_00033</name>
    <name evidence="7" type="ORF">UFOPK4134_00211</name>
</gene>
<dbReference type="PANTHER" id="PTHR43031">
    <property type="entry name" value="FAD-DEPENDENT OXIDOREDUCTASE"/>
    <property type="match status" value="1"/>
</dbReference>
<dbReference type="AlphaFoldDB" id="A0A6J7QTK3"/>
<sequence>MSSQYSEITVTEFADLFDEHVFLIDVRETDEYVDGHVPGAIHIPLNEVPNRVEEFRNPRGGVTYVICKVGGRSASACDYLAQKSLVVINIAGGTMGWIMQGHDVIEGSQPK</sequence>
<dbReference type="PANTHER" id="PTHR43031:SF17">
    <property type="entry name" value="SULFURTRANSFERASE YTWF-RELATED"/>
    <property type="match status" value="1"/>
</dbReference>
<evidence type="ECO:0000313" key="5">
    <source>
        <dbReference type="EMBL" id="CAB4880617.1"/>
    </source>
</evidence>
<evidence type="ECO:0000313" key="4">
    <source>
        <dbReference type="EMBL" id="CAB4797961.1"/>
    </source>
</evidence>
<evidence type="ECO:0000313" key="2">
    <source>
        <dbReference type="EMBL" id="CAB4704550.1"/>
    </source>
</evidence>
<dbReference type="InterPro" id="IPR036873">
    <property type="entry name" value="Rhodanese-like_dom_sf"/>
</dbReference>
<dbReference type="InterPro" id="IPR050229">
    <property type="entry name" value="GlpE_sulfurtransferase"/>
</dbReference>
<accession>A0A6J7QTK3</accession>
<evidence type="ECO:0000313" key="6">
    <source>
        <dbReference type="EMBL" id="CAB4887420.1"/>
    </source>
</evidence>
<dbReference type="EMBL" id="CAFAAL010000026">
    <property type="protein sequence ID" value="CAB4797961.1"/>
    <property type="molecule type" value="Genomic_DNA"/>
</dbReference>
<dbReference type="GO" id="GO:0004792">
    <property type="term" value="F:thiosulfate-cyanide sulfurtransferase activity"/>
    <property type="evidence" value="ECO:0007669"/>
    <property type="project" value="InterPro"/>
</dbReference>
<dbReference type="EMBL" id="CAEZZP010000032">
    <property type="protein sequence ID" value="CAB4769105.1"/>
    <property type="molecule type" value="Genomic_DNA"/>
</dbReference>
<dbReference type="SMART" id="SM00450">
    <property type="entry name" value="RHOD"/>
    <property type="match status" value="1"/>
</dbReference>
<proteinExistence type="predicted"/>